<gene>
    <name evidence="3" type="ORF">F1C12_03150</name>
</gene>
<dbReference type="AlphaFoldDB" id="A0A7G6Y6W4"/>
<dbReference type="EMBL" id="CP043641">
    <property type="protein sequence ID" value="QNE34229.1"/>
    <property type="molecule type" value="Genomic_DNA"/>
</dbReference>
<reference evidence="4" key="1">
    <citation type="submission" date="2019-09" db="EMBL/GenBank/DDBJ databases">
        <title>Antimicrobial potential of Antarctic Bacteria.</title>
        <authorList>
            <person name="Benaud N."/>
            <person name="Edwards R.J."/>
            <person name="Ferrari B.C."/>
        </authorList>
    </citation>
    <scope>NUCLEOTIDE SEQUENCE [LARGE SCALE GENOMIC DNA]</scope>
    <source>
        <strain evidence="4">INR9</strain>
    </source>
</reference>
<protein>
    <submittedName>
        <fullName evidence="3">Helix-hairpin-helix domain-containing protein</fullName>
    </submittedName>
</protein>
<dbReference type="Pfam" id="PF10531">
    <property type="entry name" value="SLBB"/>
    <property type="match status" value="1"/>
</dbReference>
<dbReference type="Proteomes" id="UP000515511">
    <property type="component" value="Chromosome"/>
</dbReference>
<keyword evidence="1" id="KW-1133">Transmembrane helix</keyword>
<dbReference type="Gene3D" id="3.10.560.10">
    <property type="entry name" value="Outer membrane lipoprotein wza domain like"/>
    <property type="match status" value="1"/>
</dbReference>
<evidence type="ECO:0000256" key="1">
    <source>
        <dbReference type="SAM" id="Phobius"/>
    </source>
</evidence>
<feature type="domain" description="Helix-hairpin-helix DNA-binding motif class 1" evidence="2">
    <location>
        <begin position="189"/>
        <end position="208"/>
    </location>
</feature>
<dbReference type="GO" id="GO:0015627">
    <property type="term" value="C:type II protein secretion system complex"/>
    <property type="evidence" value="ECO:0007669"/>
    <property type="project" value="TreeGrafter"/>
</dbReference>
<dbReference type="SMART" id="SM00278">
    <property type="entry name" value="HhH1"/>
    <property type="match status" value="2"/>
</dbReference>
<dbReference type="GO" id="GO:0015628">
    <property type="term" value="P:protein secretion by the type II secretion system"/>
    <property type="evidence" value="ECO:0007669"/>
    <property type="project" value="TreeGrafter"/>
</dbReference>
<dbReference type="GO" id="GO:0006281">
    <property type="term" value="P:DNA repair"/>
    <property type="evidence" value="ECO:0007669"/>
    <property type="project" value="InterPro"/>
</dbReference>
<dbReference type="PANTHER" id="PTHR21180:SF32">
    <property type="entry name" value="ENDONUCLEASE_EXONUCLEASE_PHOSPHATASE FAMILY DOMAIN-CONTAINING PROTEIN 1"/>
    <property type="match status" value="1"/>
</dbReference>
<feature type="transmembrane region" description="Helical" evidence="1">
    <location>
        <begin position="20"/>
        <end position="40"/>
    </location>
</feature>
<name>A0A7G6Y6W4_9MICO</name>
<evidence type="ECO:0000259" key="2">
    <source>
        <dbReference type="SMART" id="SM00278"/>
    </source>
</evidence>
<dbReference type="GO" id="GO:0003677">
    <property type="term" value="F:DNA binding"/>
    <property type="evidence" value="ECO:0007669"/>
    <property type="project" value="InterPro"/>
</dbReference>
<dbReference type="InterPro" id="IPR019554">
    <property type="entry name" value="Soluble_ligand-bd"/>
</dbReference>
<dbReference type="KEGG" id="lse:F1C12_03150"/>
<dbReference type="InterPro" id="IPR010994">
    <property type="entry name" value="RuvA_2-like"/>
</dbReference>
<keyword evidence="1" id="KW-0472">Membrane</keyword>
<evidence type="ECO:0000313" key="3">
    <source>
        <dbReference type="EMBL" id="QNE34229.1"/>
    </source>
</evidence>
<keyword evidence="1" id="KW-0812">Transmembrane</keyword>
<dbReference type="InterPro" id="IPR051675">
    <property type="entry name" value="Endo/Exo/Phosphatase_dom_1"/>
</dbReference>
<proteinExistence type="predicted"/>
<feature type="domain" description="Helix-hairpin-helix DNA-binding motif class 1" evidence="2">
    <location>
        <begin position="159"/>
        <end position="178"/>
    </location>
</feature>
<dbReference type="SUPFAM" id="SSF47781">
    <property type="entry name" value="RuvA domain 2-like"/>
    <property type="match status" value="1"/>
</dbReference>
<dbReference type="RefSeq" id="WP_185277397.1">
    <property type="nucleotide sequence ID" value="NZ_CP043641.1"/>
</dbReference>
<dbReference type="Pfam" id="PF12836">
    <property type="entry name" value="HHH_3"/>
    <property type="match status" value="1"/>
</dbReference>
<accession>A0A7G6Y6W4</accession>
<evidence type="ECO:0000313" key="4">
    <source>
        <dbReference type="Proteomes" id="UP000515511"/>
    </source>
</evidence>
<dbReference type="Gene3D" id="1.10.150.280">
    <property type="entry name" value="AF1531-like domain"/>
    <property type="match status" value="1"/>
</dbReference>
<dbReference type="InterPro" id="IPR003583">
    <property type="entry name" value="Hlx-hairpin-Hlx_DNA-bd_motif"/>
</dbReference>
<sequence length="211" mass="21226">MRHRDEGTGRGPSRRLKVGVGAATVLLVAAFVVAALVSGLSGGRAVPLPTGSSSVVTPAASGRPSSSAELFVHVSGAVNKPGLIRLPPDSRVVDAVEAAGGFAEGADPAGLNLARRVHDGEQLRAPLVGEALVGEASASGSADASAGSALIDLNRATAGDLEALPRIGPALAQRIVDWRTANGSFTAITDLLEVTGIGQKLFDGLKDRVTV</sequence>
<organism evidence="3 4">
    <name type="scientific">Leifsonia shinshuensis</name>
    <dbReference type="NCBI Taxonomy" id="150026"/>
    <lineage>
        <taxon>Bacteria</taxon>
        <taxon>Bacillati</taxon>
        <taxon>Actinomycetota</taxon>
        <taxon>Actinomycetes</taxon>
        <taxon>Micrococcales</taxon>
        <taxon>Microbacteriaceae</taxon>
        <taxon>Leifsonia</taxon>
    </lineage>
</organism>
<dbReference type="PANTHER" id="PTHR21180">
    <property type="entry name" value="ENDONUCLEASE/EXONUCLEASE/PHOSPHATASE FAMILY DOMAIN-CONTAINING PROTEIN 1"/>
    <property type="match status" value="1"/>
</dbReference>